<proteinExistence type="predicted"/>
<name>A0YC22_9GAMM</name>
<gene>
    <name evidence="1" type="ORF">GP2143_07324</name>
</gene>
<reference evidence="1 2" key="1">
    <citation type="journal article" date="2010" name="J. Bacteriol.">
        <title>Genome sequence of the oligotrophic marine Gammaproteobacterium HTCC2143, isolated from the Oregon Coast.</title>
        <authorList>
            <person name="Oh H.M."/>
            <person name="Kang I."/>
            <person name="Ferriera S."/>
            <person name="Giovannoni S.J."/>
            <person name="Cho J.C."/>
        </authorList>
    </citation>
    <scope>NUCLEOTIDE SEQUENCE [LARGE SCALE GENOMIC DNA]</scope>
    <source>
        <strain evidence="1 2">HTCC2143</strain>
    </source>
</reference>
<dbReference type="EMBL" id="AAVT01000003">
    <property type="protein sequence ID" value="EAW31341.1"/>
    <property type="molecule type" value="Genomic_DNA"/>
</dbReference>
<accession>A0YC22</accession>
<protein>
    <submittedName>
        <fullName evidence="1">Uncharacterized protein</fullName>
    </submittedName>
</protein>
<dbReference type="AlphaFoldDB" id="A0YC22"/>
<dbReference type="Proteomes" id="UP000004931">
    <property type="component" value="Unassembled WGS sequence"/>
</dbReference>
<comment type="caution">
    <text evidence="1">The sequence shown here is derived from an EMBL/GenBank/DDBJ whole genome shotgun (WGS) entry which is preliminary data.</text>
</comment>
<evidence type="ECO:0000313" key="1">
    <source>
        <dbReference type="EMBL" id="EAW31341.1"/>
    </source>
</evidence>
<organism evidence="1 2">
    <name type="scientific">marine gamma proteobacterium HTCC2143</name>
    <dbReference type="NCBI Taxonomy" id="247633"/>
    <lineage>
        <taxon>Bacteria</taxon>
        <taxon>Pseudomonadati</taxon>
        <taxon>Pseudomonadota</taxon>
        <taxon>Gammaproteobacteria</taxon>
        <taxon>Cellvibrionales</taxon>
        <taxon>Spongiibacteraceae</taxon>
        <taxon>BD1-7 clade</taxon>
    </lineage>
</organism>
<keyword evidence="2" id="KW-1185">Reference proteome</keyword>
<evidence type="ECO:0000313" key="2">
    <source>
        <dbReference type="Proteomes" id="UP000004931"/>
    </source>
</evidence>
<sequence>MEVAFRLPTLLGANDQLLPVDNQVEQKGLIWRLRTLKLGLTQ</sequence>